<keyword evidence="5" id="KW-0346">Stress response</keyword>
<reference evidence="5" key="2">
    <citation type="submission" date="2016-06" db="EMBL/GenBank/DDBJ databases">
        <title>The genome of a short-lived fish provides insights into sex chromosome evolution and the genetic control of aging.</title>
        <authorList>
            <person name="Reichwald K."/>
            <person name="Felder M."/>
            <person name="Petzold A."/>
            <person name="Koch P."/>
            <person name="Groth M."/>
            <person name="Platzer M."/>
        </authorList>
    </citation>
    <scope>NUCLEOTIDE SEQUENCE</scope>
    <source>
        <tissue evidence="5">Brain</tissue>
    </source>
</reference>
<proteinExistence type="inferred from homology"/>
<dbReference type="PANTHER" id="PTHR45640">
    <property type="entry name" value="HEAT SHOCK PROTEIN HSP-12.2-RELATED"/>
    <property type="match status" value="1"/>
</dbReference>
<dbReference type="SUPFAM" id="SSF49764">
    <property type="entry name" value="HSP20-like chaperones"/>
    <property type="match status" value="1"/>
</dbReference>
<dbReference type="InterPro" id="IPR008978">
    <property type="entry name" value="HSP20-like_chaperone"/>
</dbReference>
<dbReference type="GO" id="GO:0005634">
    <property type="term" value="C:nucleus"/>
    <property type="evidence" value="ECO:0007669"/>
    <property type="project" value="TreeGrafter"/>
</dbReference>
<reference evidence="5" key="1">
    <citation type="submission" date="2016-05" db="EMBL/GenBank/DDBJ databases">
        <authorList>
            <person name="Lavstsen T."/>
            <person name="Jespersen J.S."/>
        </authorList>
    </citation>
    <scope>NUCLEOTIDE SEQUENCE</scope>
    <source>
        <tissue evidence="5">Brain</tissue>
    </source>
</reference>
<dbReference type="GO" id="GO:0051082">
    <property type="term" value="F:unfolded protein binding"/>
    <property type="evidence" value="ECO:0007669"/>
    <property type="project" value="TreeGrafter"/>
</dbReference>
<dbReference type="EMBL" id="HADY01004087">
    <property type="protein sequence ID" value="SBP42572.1"/>
    <property type="molecule type" value="Transcribed_RNA"/>
</dbReference>
<dbReference type="GO" id="GO:0005737">
    <property type="term" value="C:cytoplasm"/>
    <property type="evidence" value="ECO:0007669"/>
    <property type="project" value="TreeGrafter"/>
</dbReference>
<protein>
    <submittedName>
        <fullName evidence="5">Heat shock protein, alpha-crystallin-related, 9</fullName>
    </submittedName>
</protein>
<name>A0A1A7ZIB6_NOTFU</name>
<dbReference type="PROSITE" id="PS01031">
    <property type="entry name" value="SHSP"/>
    <property type="match status" value="1"/>
</dbReference>
<dbReference type="Pfam" id="PF00011">
    <property type="entry name" value="HSP20"/>
    <property type="match status" value="1"/>
</dbReference>
<dbReference type="GO" id="GO:0009408">
    <property type="term" value="P:response to heat"/>
    <property type="evidence" value="ECO:0007669"/>
    <property type="project" value="TreeGrafter"/>
</dbReference>
<dbReference type="CDD" id="cd06526">
    <property type="entry name" value="metazoan_ACD"/>
    <property type="match status" value="1"/>
</dbReference>
<feature type="region of interest" description="Disordered" evidence="3">
    <location>
        <begin position="74"/>
        <end position="95"/>
    </location>
</feature>
<evidence type="ECO:0000259" key="4">
    <source>
        <dbReference type="PROSITE" id="PS01031"/>
    </source>
</evidence>
<dbReference type="InterPro" id="IPR002068">
    <property type="entry name" value="A-crystallin/Hsp20_dom"/>
</dbReference>
<comment type="similarity">
    <text evidence="1 2">Belongs to the small heat shock protein (HSP20) family.</text>
</comment>
<evidence type="ECO:0000313" key="5">
    <source>
        <dbReference type="EMBL" id="SBP42572.1"/>
    </source>
</evidence>
<evidence type="ECO:0000256" key="2">
    <source>
        <dbReference type="RuleBase" id="RU003616"/>
    </source>
</evidence>
<feature type="domain" description="SHSP" evidence="4">
    <location>
        <begin position="81"/>
        <end position="205"/>
    </location>
</feature>
<evidence type="ECO:0000256" key="1">
    <source>
        <dbReference type="PROSITE-ProRule" id="PRU00285"/>
    </source>
</evidence>
<dbReference type="InterPro" id="IPR001436">
    <property type="entry name" value="Alpha-crystallin/sHSP_animal"/>
</dbReference>
<gene>
    <name evidence="5" type="primary">HSPB9</name>
</gene>
<dbReference type="Gene3D" id="2.60.40.790">
    <property type="match status" value="1"/>
</dbReference>
<dbReference type="GO" id="GO:0042026">
    <property type="term" value="P:protein refolding"/>
    <property type="evidence" value="ECO:0007669"/>
    <property type="project" value="TreeGrafter"/>
</dbReference>
<dbReference type="AlphaFoldDB" id="A0A1A7ZIB6"/>
<accession>A0A1A7ZIB6</accession>
<sequence length="221" mass="24588">MASRFAALSNLFDVDSLLSQEQLLWPLHHEALSSVQKNFFNQRAKMAESLCRELFHGPQLLSFNPFSVMHSTLARQSDDRELDSDSTEQHEDTSDKKVDLLVTLDARGYAPNDITVKLDGRSLAITAIKQTGEEESQSCSSSSSSASCSSSASAQMSFVQNINLPAHLDLCRLSCCLMDDGQLRIHAPVNKQPINKEHTVPTRYRTSLEFPITKDDEALKD</sequence>
<evidence type="ECO:0000256" key="3">
    <source>
        <dbReference type="SAM" id="MobiDB-lite"/>
    </source>
</evidence>
<dbReference type="PANTHER" id="PTHR45640:SF26">
    <property type="entry name" value="RE23625P"/>
    <property type="match status" value="1"/>
</dbReference>
<organism evidence="5">
    <name type="scientific">Nothobranchius furzeri</name>
    <name type="common">Turquoise killifish</name>
    <dbReference type="NCBI Taxonomy" id="105023"/>
    <lineage>
        <taxon>Eukaryota</taxon>
        <taxon>Metazoa</taxon>
        <taxon>Chordata</taxon>
        <taxon>Craniata</taxon>
        <taxon>Vertebrata</taxon>
        <taxon>Euteleostomi</taxon>
        <taxon>Actinopterygii</taxon>
        <taxon>Neopterygii</taxon>
        <taxon>Teleostei</taxon>
        <taxon>Neoteleostei</taxon>
        <taxon>Acanthomorphata</taxon>
        <taxon>Ovalentaria</taxon>
        <taxon>Atherinomorphae</taxon>
        <taxon>Cyprinodontiformes</taxon>
        <taxon>Nothobranchiidae</taxon>
        <taxon>Nothobranchius</taxon>
    </lineage>
</organism>